<dbReference type="RefSeq" id="WP_125554085.1">
    <property type="nucleotide sequence ID" value="NZ_RBVX01000002.1"/>
</dbReference>
<comment type="caution">
    <text evidence="6">The sequence shown here is derived from an EMBL/GenBank/DDBJ whole genome shotgun (WGS) entry which is preliminary data.</text>
</comment>
<dbReference type="Gene3D" id="3.40.50.1980">
    <property type="entry name" value="Nitrogenase molybdenum iron protein domain"/>
    <property type="match status" value="2"/>
</dbReference>
<dbReference type="Pfam" id="PF01297">
    <property type="entry name" value="ZnuA"/>
    <property type="match status" value="1"/>
</dbReference>
<evidence type="ECO:0000313" key="7">
    <source>
        <dbReference type="Proteomes" id="UP000275076"/>
    </source>
</evidence>
<keyword evidence="7" id="KW-1185">Reference proteome</keyword>
<protein>
    <submittedName>
        <fullName evidence="6">ABC transporter substrate-binding protein</fullName>
    </submittedName>
</protein>
<dbReference type="PANTHER" id="PTHR42953:SF8">
    <property type="entry name" value="ZINT DOMAIN-CONTAINING PROTEIN"/>
    <property type="match status" value="1"/>
</dbReference>
<dbReference type="PRINTS" id="PR00690">
    <property type="entry name" value="ADHESNFAMILY"/>
</dbReference>
<evidence type="ECO:0000256" key="3">
    <source>
        <dbReference type="RuleBase" id="RU003512"/>
    </source>
</evidence>
<dbReference type="EMBL" id="RBVX01000002">
    <property type="protein sequence ID" value="RSL34700.1"/>
    <property type="molecule type" value="Genomic_DNA"/>
</dbReference>
<comment type="similarity">
    <text evidence="3">Belongs to the bacterial solute-binding protein 9 family.</text>
</comment>
<feature type="signal peptide" evidence="5">
    <location>
        <begin position="1"/>
        <end position="23"/>
    </location>
</feature>
<reference evidence="6 7" key="1">
    <citation type="submission" date="2018-10" db="EMBL/GenBank/DDBJ databases">
        <title>Draft genome sequence of Bacillus salarius IM0101, isolated from a hypersaline soil in Inner Mongolia, China.</title>
        <authorList>
            <person name="Yamprayoonswat W."/>
            <person name="Boonvisut S."/>
            <person name="Jumpathong W."/>
            <person name="Sittihan S."/>
            <person name="Ruangsuj P."/>
            <person name="Wanthongcharoen S."/>
            <person name="Thongpramul N."/>
            <person name="Pimmason S."/>
            <person name="Yu B."/>
            <person name="Yasawong M."/>
        </authorList>
    </citation>
    <scope>NUCLEOTIDE SEQUENCE [LARGE SCALE GENOMIC DNA]</scope>
    <source>
        <strain evidence="6 7">IM0101</strain>
    </source>
</reference>
<name>A0A3R9QW75_9BACI</name>
<dbReference type="GO" id="GO:0046872">
    <property type="term" value="F:metal ion binding"/>
    <property type="evidence" value="ECO:0007669"/>
    <property type="project" value="InterPro"/>
</dbReference>
<gene>
    <name evidence="6" type="ORF">D7Z54_02335</name>
</gene>
<dbReference type="PANTHER" id="PTHR42953">
    <property type="entry name" value="HIGH-AFFINITY ZINC UPTAKE SYSTEM PROTEIN ZNUA-RELATED"/>
    <property type="match status" value="1"/>
</dbReference>
<accession>A0A3R9QW75</accession>
<dbReference type="InterPro" id="IPR006129">
    <property type="entry name" value="AdhesinB"/>
</dbReference>
<evidence type="ECO:0000313" key="6">
    <source>
        <dbReference type="EMBL" id="RSL34700.1"/>
    </source>
</evidence>
<dbReference type="PROSITE" id="PS51257">
    <property type="entry name" value="PROKAR_LIPOPROTEIN"/>
    <property type="match status" value="1"/>
</dbReference>
<dbReference type="InterPro" id="IPR006127">
    <property type="entry name" value="ZnuA-like"/>
</dbReference>
<dbReference type="GO" id="GO:0007155">
    <property type="term" value="P:cell adhesion"/>
    <property type="evidence" value="ECO:0007669"/>
    <property type="project" value="InterPro"/>
</dbReference>
<evidence type="ECO:0000256" key="5">
    <source>
        <dbReference type="SAM" id="SignalP"/>
    </source>
</evidence>
<dbReference type="PRINTS" id="PR00691">
    <property type="entry name" value="ADHESINB"/>
</dbReference>
<dbReference type="AlphaFoldDB" id="A0A3R9QW75"/>
<keyword evidence="4" id="KW-0175">Coiled coil</keyword>
<keyword evidence="1 3" id="KW-0813">Transport</keyword>
<organism evidence="6 7">
    <name type="scientific">Salibacterium salarium</name>
    <dbReference type="NCBI Taxonomy" id="284579"/>
    <lineage>
        <taxon>Bacteria</taxon>
        <taxon>Bacillati</taxon>
        <taxon>Bacillota</taxon>
        <taxon>Bacilli</taxon>
        <taxon>Bacillales</taxon>
        <taxon>Bacillaceae</taxon>
    </lineage>
</organism>
<keyword evidence="2 5" id="KW-0732">Signal</keyword>
<feature type="chain" id="PRO_5018673988" evidence="5">
    <location>
        <begin position="24"/>
        <end position="444"/>
    </location>
</feature>
<dbReference type="GO" id="GO:0030001">
    <property type="term" value="P:metal ion transport"/>
    <property type="evidence" value="ECO:0007669"/>
    <property type="project" value="InterPro"/>
</dbReference>
<evidence type="ECO:0000256" key="2">
    <source>
        <dbReference type="ARBA" id="ARBA00022729"/>
    </source>
</evidence>
<dbReference type="SUPFAM" id="SSF53807">
    <property type="entry name" value="Helical backbone' metal receptor"/>
    <property type="match status" value="1"/>
</dbReference>
<proteinExistence type="inferred from homology"/>
<dbReference type="OrthoDB" id="9810636at2"/>
<evidence type="ECO:0000256" key="1">
    <source>
        <dbReference type="ARBA" id="ARBA00022448"/>
    </source>
</evidence>
<evidence type="ECO:0000256" key="4">
    <source>
        <dbReference type="SAM" id="Coils"/>
    </source>
</evidence>
<dbReference type="InterPro" id="IPR006128">
    <property type="entry name" value="Lipoprotein_PsaA-like"/>
</dbReference>
<dbReference type="InterPro" id="IPR050492">
    <property type="entry name" value="Bact_metal-bind_prot9"/>
</dbReference>
<feature type="coiled-coil region" evidence="4">
    <location>
        <begin position="187"/>
        <end position="214"/>
    </location>
</feature>
<sequence length="444" mass="50333">MITNRFIFPLVVILSVLMMAACASDEEQNVAEENKENGENQTEPLQIYTTLFAWKDFAEKIGGEEVEVENIIPAGADPHSFEPTSQTMIDIAESDLFMLNGAGMEGFAESVERTLEEEGVSSLEVTNGIDLIGFHEEHNHSHEHDHEEEHNHDHGDVDPHVWLDPVKSMEAVDNIKDKLIELRPEQEEFFEENAEELHNELSELDETFAEMADTAENKQFVVSHAAYGYWEERYGLEQISVSGLSPSDEPSQKELESIIEMVEEANIGHIMFEQNVASKVTEVIQDEVGAEALELHNLSVRTKEERENKEDYFQLMRQNIDNLETAFKAGGHSEEDSNDRETLDITVEGAQEHYHTGDEIELTYNIEGETETEAEHVHWFEQGPEAEEAEVVGGEERYIAEAADELEGMEVSVALYDENHKIIAQSEPAVLHIDNHNEEHNHSH</sequence>
<dbReference type="Proteomes" id="UP000275076">
    <property type="component" value="Unassembled WGS sequence"/>
</dbReference>